<dbReference type="Gene3D" id="3.40.50.450">
    <property type="match status" value="1"/>
</dbReference>
<keyword evidence="2" id="KW-1185">Reference proteome</keyword>
<dbReference type="EMBL" id="JXMW01000001">
    <property type="protein sequence ID" value="OQD59853.1"/>
    <property type="molecule type" value="Genomic_DNA"/>
</dbReference>
<sequence length="289" mass="33538">MDKNERNEYLKLLGENIVKIKGCSAYYHDNIGHFENCYNEYYGIICKLIDLLNKEYTTNLKHLNFYNLSDDFYENNMNQKSVTAYLNNAYNPLEDEIRSIISENQESAESNSKNFNKASKNELKNSVYINNNQPIDNQASEDKLQNNNIMNNKIIEDDLCFVLMPFDEKFNGVYDLIKEDLDNFNLNIIRADDINEPGTVIDDICNHIKNSKFLIAELTDSNPNVFYELGYADALDKNIILIIQNSQNTSEKFPFDVSGKRMIIYEDTIAGQTYLKNKLQGFVKNIINR</sequence>
<evidence type="ECO:0000313" key="2">
    <source>
        <dbReference type="Proteomes" id="UP000191661"/>
    </source>
</evidence>
<dbReference type="AlphaFoldDB" id="A0A1V6N5I6"/>
<evidence type="ECO:0008006" key="3">
    <source>
        <dbReference type="Google" id="ProtNLM"/>
    </source>
</evidence>
<reference evidence="1 2" key="1">
    <citation type="submission" date="2014-12" db="EMBL/GenBank/DDBJ databases">
        <title>Genome sequence of Methanobrevibacter arboriphilicus DH1, DSM1125.</title>
        <authorList>
            <person name="Poehlein A."/>
            <person name="Thauer R.K."/>
            <person name="Seedorf H."/>
            <person name="Daniel R."/>
        </authorList>
    </citation>
    <scope>NUCLEOTIDE SEQUENCE [LARGE SCALE GENOMIC DNA]</scope>
    <source>
        <strain evidence="1 2">DH1</strain>
    </source>
</reference>
<proteinExistence type="predicted"/>
<evidence type="ECO:0000313" key="1">
    <source>
        <dbReference type="EMBL" id="OQD59853.1"/>
    </source>
</evidence>
<dbReference type="RefSeq" id="WP_080459473.1">
    <property type="nucleotide sequence ID" value="NZ_JXMW01000001.1"/>
</dbReference>
<gene>
    <name evidence="1" type="ORF">MBBAR_1c02620</name>
</gene>
<dbReference type="SUPFAM" id="SSF52309">
    <property type="entry name" value="N-(deoxy)ribosyltransferase-like"/>
    <property type="match status" value="1"/>
</dbReference>
<organism evidence="1 2">
    <name type="scientific">Methanobrevibacter arboriphilus JCM 13429 = DSM 1125</name>
    <dbReference type="NCBI Taxonomy" id="1300164"/>
    <lineage>
        <taxon>Archaea</taxon>
        <taxon>Methanobacteriati</taxon>
        <taxon>Methanobacteriota</taxon>
        <taxon>Methanomada group</taxon>
        <taxon>Methanobacteria</taxon>
        <taxon>Methanobacteriales</taxon>
        <taxon>Methanobacteriaceae</taxon>
        <taxon>Methanobrevibacter</taxon>
    </lineage>
</organism>
<comment type="caution">
    <text evidence="1">The sequence shown here is derived from an EMBL/GenBank/DDBJ whole genome shotgun (WGS) entry which is preliminary data.</text>
</comment>
<dbReference type="OrthoDB" id="137974at2157"/>
<name>A0A1V6N5I6_METAZ</name>
<accession>A0A1V6N5I6</accession>
<protein>
    <recommendedName>
        <fullName evidence="3">Nucleoside 2-deoxyribosyltransferase</fullName>
    </recommendedName>
</protein>
<dbReference type="Proteomes" id="UP000191661">
    <property type="component" value="Unassembled WGS sequence"/>
</dbReference>